<dbReference type="Proteomes" id="UP000026249">
    <property type="component" value="Unassembled WGS sequence"/>
</dbReference>
<dbReference type="GO" id="GO:0016410">
    <property type="term" value="F:N-acyltransferase activity"/>
    <property type="evidence" value="ECO:0007669"/>
    <property type="project" value="TreeGrafter"/>
</dbReference>
<protein>
    <submittedName>
        <fullName evidence="3">Aminoglycoside adenylyltransferase</fullName>
    </submittedName>
</protein>
<gene>
    <name evidence="3" type="ORF">ACMU_12655</name>
</gene>
<keyword evidence="3" id="KW-0808">Transferase</keyword>
<dbReference type="AlphaFoldDB" id="A0A037ZHC4"/>
<feature type="domain" description="N-acetyltransferase" evidence="2">
    <location>
        <begin position="5"/>
        <end position="161"/>
    </location>
</feature>
<dbReference type="RefSeq" id="WP_051588272.1">
    <property type="nucleotide sequence ID" value="NZ_JFKE01000004.1"/>
</dbReference>
<dbReference type="Gene3D" id="3.40.630.30">
    <property type="match status" value="1"/>
</dbReference>
<evidence type="ECO:0000256" key="1">
    <source>
        <dbReference type="ARBA" id="ARBA00023251"/>
    </source>
</evidence>
<dbReference type="EMBL" id="JFKE01000004">
    <property type="protein sequence ID" value="KAJ55538.1"/>
    <property type="molecule type" value="Genomic_DNA"/>
</dbReference>
<keyword evidence="3" id="KW-0548">Nucleotidyltransferase</keyword>
<dbReference type="InterPro" id="IPR016181">
    <property type="entry name" value="Acyl_CoA_acyltransferase"/>
</dbReference>
<dbReference type="Pfam" id="PF13523">
    <property type="entry name" value="Acetyltransf_8"/>
    <property type="match status" value="1"/>
</dbReference>
<evidence type="ECO:0000313" key="4">
    <source>
        <dbReference type="Proteomes" id="UP000026249"/>
    </source>
</evidence>
<comment type="caution">
    <text evidence="3">The sequence shown here is derived from an EMBL/GenBank/DDBJ whole genome shotgun (WGS) entry which is preliminary data.</text>
</comment>
<dbReference type="GO" id="GO:0016779">
    <property type="term" value="F:nucleotidyltransferase activity"/>
    <property type="evidence" value="ECO:0007669"/>
    <property type="project" value="UniProtKB-KW"/>
</dbReference>
<accession>A0A037ZHC4</accession>
<keyword evidence="1" id="KW-0046">Antibiotic resistance</keyword>
<evidence type="ECO:0000259" key="2">
    <source>
        <dbReference type="PROSITE" id="PS51186"/>
    </source>
</evidence>
<dbReference type="PANTHER" id="PTHR31438:SF1">
    <property type="entry name" value="LYSINE N-ACYLTRANSFERASE C17G9.06C-RELATED"/>
    <property type="match status" value="1"/>
</dbReference>
<dbReference type="PROSITE" id="PS51186">
    <property type="entry name" value="GNAT"/>
    <property type="match status" value="1"/>
</dbReference>
<name>A0A037ZHC4_9RHOB</name>
<sequence length="161" mass="17861">MGTEYNFRKVLNGDLPLLATWRAAPHVRVWWDSDEPDSPAELTDSRVARFIVSLGDRPFAYMQDYTVHGWDGHHFFELPLGSRGIDQFIGLPDMVGKGHGPAFIAQRVADLFAAGAPVVATDPHPDNTRAIAAYEKAGFRAFGPSKDTPWGRILPMRADRS</sequence>
<proteinExistence type="predicted"/>
<dbReference type="OrthoDB" id="9814648at2"/>
<dbReference type="InterPro" id="IPR000182">
    <property type="entry name" value="GNAT_dom"/>
</dbReference>
<keyword evidence="4" id="KW-1185">Reference proteome</keyword>
<organism evidence="3 4">
    <name type="scientific">Actibacterium mucosum KCTC 23349</name>
    <dbReference type="NCBI Taxonomy" id="1454373"/>
    <lineage>
        <taxon>Bacteria</taxon>
        <taxon>Pseudomonadati</taxon>
        <taxon>Pseudomonadota</taxon>
        <taxon>Alphaproteobacteria</taxon>
        <taxon>Rhodobacterales</taxon>
        <taxon>Roseobacteraceae</taxon>
        <taxon>Actibacterium</taxon>
    </lineage>
</organism>
<dbReference type="SUPFAM" id="SSF55729">
    <property type="entry name" value="Acyl-CoA N-acyltransferases (Nat)"/>
    <property type="match status" value="1"/>
</dbReference>
<dbReference type="PANTHER" id="PTHR31438">
    <property type="entry name" value="LYSINE N-ACYLTRANSFERASE C17G9.06C-RELATED"/>
    <property type="match status" value="1"/>
</dbReference>
<dbReference type="STRING" id="1454373.ACMU_12655"/>
<evidence type="ECO:0000313" key="3">
    <source>
        <dbReference type="EMBL" id="KAJ55538.1"/>
    </source>
</evidence>
<dbReference type="GO" id="GO:0046677">
    <property type="term" value="P:response to antibiotic"/>
    <property type="evidence" value="ECO:0007669"/>
    <property type="project" value="UniProtKB-KW"/>
</dbReference>
<reference evidence="3 4" key="1">
    <citation type="submission" date="2014-03" db="EMBL/GenBank/DDBJ databases">
        <title>Draft Genome Sequence of Actibacterium mucosum KCTC 23349, a Marine Alphaproteobacterium with Complex Ionic Requirements Isolated from Mediterranean Seawater at Malvarrosa Beach, Valencia, Spain.</title>
        <authorList>
            <person name="Arahal D.R."/>
            <person name="Shao Z."/>
            <person name="Lai Q."/>
            <person name="Pujalte M.J."/>
        </authorList>
    </citation>
    <scope>NUCLEOTIDE SEQUENCE [LARGE SCALE GENOMIC DNA]</scope>
    <source>
        <strain evidence="3 4">KCTC 23349</strain>
    </source>
</reference>